<dbReference type="GO" id="GO:0003677">
    <property type="term" value="F:DNA binding"/>
    <property type="evidence" value="ECO:0007669"/>
    <property type="project" value="UniProtKB-KW"/>
</dbReference>
<evidence type="ECO:0000259" key="6">
    <source>
        <dbReference type="PROSITE" id="PS50931"/>
    </source>
</evidence>
<dbReference type="GO" id="GO:0003700">
    <property type="term" value="F:DNA-binding transcription factor activity"/>
    <property type="evidence" value="ECO:0007669"/>
    <property type="project" value="InterPro"/>
</dbReference>
<evidence type="ECO:0000313" key="8">
    <source>
        <dbReference type="Proteomes" id="UP000575985"/>
    </source>
</evidence>
<sequence length="327" mass="34890">MIDVRRLQILRLLHQKGTVTAAARAAHLTPSAVSQQIRLLAREVGVDLLERRGRRVRLTDAAHTLLAHADALYAQWERARADLDAHARGAAGTVRMCAFPTALASVVVPAVLRLGEAHPGVAAHMREAETGECFDLLLAGDADIAVVAPTTESPPVDDPRFEQFPLLDDPQDLLVAAGHRLADRESVELAEAAAEPWIAAPESVDWHRMILAACAAAGFAPRIAHRAQEWNAICALVAHGFGVCLLPRLAPLPAHHGLARLPLRGDPAPSRRVLACVRRGGARAAATAHGLAALREAARDLPPPLVPPCGDPGHDARAGVAPHRHRR</sequence>
<protein>
    <submittedName>
        <fullName evidence="7">DNA-binding transcriptional LysR family regulator</fullName>
    </submittedName>
</protein>
<dbReference type="InterPro" id="IPR011991">
    <property type="entry name" value="ArsR-like_HTH"/>
</dbReference>
<name>A0A853BPP8_9ACTN</name>
<dbReference type="CDD" id="cd00090">
    <property type="entry name" value="HTH_ARSR"/>
    <property type="match status" value="1"/>
</dbReference>
<feature type="domain" description="HTH lysR-type" evidence="6">
    <location>
        <begin position="2"/>
        <end position="59"/>
    </location>
</feature>
<accession>A0A853BPP8</accession>
<keyword evidence="2" id="KW-0805">Transcription regulation</keyword>
<evidence type="ECO:0000256" key="5">
    <source>
        <dbReference type="SAM" id="MobiDB-lite"/>
    </source>
</evidence>
<comment type="similarity">
    <text evidence="1">Belongs to the LysR transcriptional regulatory family.</text>
</comment>
<dbReference type="PROSITE" id="PS50931">
    <property type="entry name" value="HTH_LYSR"/>
    <property type="match status" value="1"/>
</dbReference>
<comment type="caution">
    <text evidence="7">The sequence shown here is derived from an EMBL/GenBank/DDBJ whole genome shotgun (WGS) entry which is preliminary data.</text>
</comment>
<dbReference type="InterPro" id="IPR000847">
    <property type="entry name" value="LysR_HTH_N"/>
</dbReference>
<dbReference type="GO" id="GO:0032993">
    <property type="term" value="C:protein-DNA complex"/>
    <property type="evidence" value="ECO:0007669"/>
    <property type="project" value="TreeGrafter"/>
</dbReference>
<keyword evidence="3 7" id="KW-0238">DNA-binding</keyword>
<evidence type="ECO:0000256" key="2">
    <source>
        <dbReference type="ARBA" id="ARBA00023015"/>
    </source>
</evidence>
<dbReference type="SUPFAM" id="SSF53850">
    <property type="entry name" value="Periplasmic binding protein-like II"/>
    <property type="match status" value="1"/>
</dbReference>
<dbReference type="EMBL" id="JACCFO010000001">
    <property type="protein sequence ID" value="NYI97418.1"/>
    <property type="molecule type" value="Genomic_DNA"/>
</dbReference>
<evidence type="ECO:0000313" key="7">
    <source>
        <dbReference type="EMBL" id="NYI97418.1"/>
    </source>
</evidence>
<dbReference type="PANTHER" id="PTHR30346:SF29">
    <property type="entry name" value="LYSR SUBSTRATE-BINDING"/>
    <property type="match status" value="1"/>
</dbReference>
<feature type="region of interest" description="Disordered" evidence="5">
    <location>
        <begin position="305"/>
        <end position="327"/>
    </location>
</feature>
<dbReference type="AlphaFoldDB" id="A0A853BPP8"/>
<evidence type="ECO:0000256" key="4">
    <source>
        <dbReference type="ARBA" id="ARBA00023163"/>
    </source>
</evidence>
<dbReference type="Gene3D" id="1.10.10.10">
    <property type="entry name" value="Winged helix-like DNA-binding domain superfamily/Winged helix DNA-binding domain"/>
    <property type="match status" value="1"/>
</dbReference>
<keyword evidence="4" id="KW-0804">Transcription</keyword>
<organism evidence="7 8">
    <name type="scientific">Streptomonospora nanhaiensis</name>
    <dbReference type="NCBI Taxonomy" id="1323731"/>
    <lineage>
        <taxon>Bacteria</taxon>
        <taxon>Bacillati</taxon>
        <taxon>Actinomycetota</taxon>
        <taxon>Actinomycetes</taxon>
        <taxon>Streptosporangiales</taxon>
        <taxon>Nocardiopsidaceae</taxon>
        <taxon>Streptomonospora</taxon>
    </lineage>
</organism>
<keyword evidence="8" id="KW-1185">Reference proteome</keyword>
<dbReference type="InterPro" id="IPR036388">
    <property type="entry name" value="WH-like_DNA-bd_sf"/>
</dbReference>
<dbReference type="Pfam" id="PF03466">
    <property type="entry name" value="LysR_substrate"/>
    <property type="match status" value="1"/>
</dbReference>
<dbReference type="InterPro" id="IPR036390">
    <property type="entry name" value="WH_DNA-bd_sf"/>
</dbReference>
<dbReference type="PANTHER" id="PTHR30346">
    <property type="entry name" value="TRANSCRIPTIONAL DUAL REGULATOR HCAR-RELATED"/>
    <property type="match status" value="1"/>
</dbReference>
<proteinExistence type="inferred from homology"/>
<evidence type="ECO:0000256" key="3">
    <source>
        <dbReference type="ARBA" id="ARBA00023125"/>
    </source>
</evidence>
<dbReference type="RefSeq" id="WP_179768771.1">
    <property type="nucleotide sequence ID" value="NZ_JACCFO010000001.1"/>
</dbReference>
<dbReference type="SUPFAM" id="SSF46785">
    <property type="entry name" value="Winged helix' DNA-binding domain"/>
    <property type="match status" value="1"/>
</dbReference>
<dbReference type="InterPro" id="IPR005119">
    <property type="entry name" value="LysR_subst-bd"/>
</dbReference>
<reference evidence="7 8" key="1">
    <citation type="submission" date="2020-07" db="EMBL/GenBank/DDBJ databases">
        <title>Sequencing the genomes of 1000 actinobacteria strains.</title>
        <authorList>
            <person name="Klenk H.-P."/>
        </authorList>
    </citation>
    <scope>NUCLEOTIDE SEQUENCE [LARGE SCALE GENOMIC DNA]</scope>
    <source>
        <strain evidence="7 8">DSM 45927</strain>
    </source>
</reference>
<dbReference type="Gene3D" id="3.40.190.10">
    <property type="entry name" value="Periplasmic binding protein-like II"/>
    <property type="match status" value="2"/>
</dbReference>
<dbReference type="CDD" id="cd08423">
    <property type="entry name" value="PBP2_LTTR_like_6"/>
    <property type="match status" value="1"/>
</dbReference>
<dbReference type="Pfam" id="PF00126">
    <property type="entry name" value="HTH_1"/>
    <property type="match status" value="1"/>
</dbReference>
<evidence type="ECO:0000256" key="1">
    <source>
        <dbReference type="ARBA" id="ARBA00009437"/>
    </source>
</evidence>
<gene>
    <name evidence="7" type="ORF">HNR12_003695</name>
</gene>
<dbReference type="Proteomes" id="UP000575985">
    <property type="component" value="Unassembled WGS sequence"/>
</dbReference>